<sequence>MGLVGTSFEDLEIPEDYDIRQFEGMTLNFIVENNLAANILSHENEEFSRITGINIKIRPVDYDTLARKVNLDFIAQEGEYPLVYVDPYQTLNRFYTHLEILNPYMGNPSLPQISGYAVDFFEVQKEVCGQFLNNSNIYAIPFDSTTMILYYRKDIFEEYRDRFMEEMGYDWTPGTREFTWERYCEVSAWISQKVPDNQVVYGSGHMAQEHNSVFCDFSNILAAYGGDYFTGEHIQTVGQLTFHATRVMEEEFVQALEMYKKVVAASAPDSIRWNWTDSANAFLNGEIAMMPNWDENATHLENTAHSKVAGKIGYALLPYGDSRSGNIYGGSGIGINKYATEAEKQAAWLYIVWATSKEMQLRILQHPEGGSLPTRHSAYDALELQMDVDSRKGEERRDAYLKYVPVVVAAWEPENIYLRPKIANFYEVEQVLTEALHRMVAQDLDSRSVSASIYEALERIRGSGR</sequence>
<dbReference type="EMBL" id="JAAEEH010000004">
    <property type="protein sequence ID" value="NDL66575.1"/>
    <property type="molecule type" value="Genomic_DNA"/>
</dbReference>
<organism evidence="4 5">
    <name type="scientific">Anaerotalea alkaliphila</name>
    <dbReference type="NCBI Taxonomy" id="2662126"/>
    <lineage>
        <taxon>Bacteria</taxon>
        <taxon>Bacillati</taxon>
        <taxon>Bacillota</taxon>
        <taxon>Clostridia</taxon>
        <taxon>Eubacteriales</taxon>
        <taxon>Anaerotalea</taxon>
    </lineage>
</organism>
<dbReference type="InterPro" id="IPR050490">
    <property type="entry name" value="Bact_solute-bd_prot1"/>
</dbReference>
<dbReference type="Gene3D" id="3.40.190.10">
    <property type="entry name" value="Periplasmic binding protein-like II"/>
    <property type="match status" value="2"/>
</dbReference>
<keyword evidence="3" id="KW-0732">Signal</keyword>
<accession>A0A7X5HTV1</accession>
<protein>
    <submittedName>
        <fullName evidence="4">Extracellular solute-binding protein</fullName>
    </submittedName>
</protein>
<evidence type="ECO:0000313" key="4">
    <source>
        <dbReference type="EMBL" id="NDL66575.1"/>
    </source>
</evidence>
<dbReference type="SUPFAM" id="SSF53850">
    <property type="entry name" value="Periplasmic binding protein-like II"/>
    <property type="match status" value="1"/>
</dbReference>
<dbReference type="AlphaFoldDB" id="A0A7X5HTV1"/>
<dbReference type="InterPro" id="IPR006059">
    <property type="entry name" value="SBP"/>
</dbReference>
<dbReference type="PANTHER" id="PTHR43649:SF34">
    <property type="entry name" value="ABC TRANSPORTER PERIPLASMIC-BINDING PROTEIN YCJN-RELATED"/>
    <property type="match status" value="1"/>
</dbReference>
<comment type="similarity">
    <text evidence="1">Belongs to the bacterial solute-binding protein 1 family.</text>
</comment>
<keyword evidence="2" id="KW-0813">Transport</keyword>
<evidence type="ECO:0000313" key="5">
    <source>
        <dbReference type="Proteomes" id="UP000461585"/>
    </source>
</evidence>
<name>A0A7X5HTV1_9FIRM</name>
<gene>
    <name evidence="4" type="ORF">GXN74_02270</name>
</gene>
<comment type="caution">
    <text evidence="4">The sequence shown here is derived from an EMBL/GenBank/DDBJ whole genome shotgun (WGS) entry which is preliminary data.</text>
</comment>
<proteinExistence type="inferred from homology"/>
<dbReference type="PANTHER" id="PTHR43649">
    <property type="entry name" value="ARABINOSE-BINDING PROTEIN-RELATED"/>
    <property type="match status" value="1"/>
</dbReference>
<dbReference type="Proteomes" id="UP000461585">
    <property type="component" value="Unassembled WGS sequence"/>
</dbReference>
<keyword evidence="5" id="KW-1185">Reference proteome</keyword>
<reference evidence="4 5" key="1">
    <citation type="submission" date="2020-01" db="EMBL/GenBank/DDBJ databases">
        <title>Anaeroalcalibacter tamaniensis gen. nov., sp. nov., moderately halophilic strictly anaerobic fermenter bacterium from mud volcano of Taman peninsula.</title>
        <authorList>
            <person name="Frolova A."/>
            <person name="Merkel A.Y."/>
            <person name="Slobodkin A.I."/>
        </authorList>
    </citation>
    <scope>NUCLEOTIDE SEQUENCE [LARGE SCALE GENOMIC DNA]</scope>
    <source>
        <strain evidence="4 5">F-3ap</strain>
    </source>
</reference>
<evidence type="ECO:0000256" key="2">
    <source>
        <dbReference type="ARBA" id="ARBA00022448"/>
    </source>
</evidence>
<evidence type="ECO:0000256" key="1">
    <source>
        <dbReference type="ARBA" id="ARBA00008520"/>
    </source>
</evidence>
<evidence type="ECO:0000256" key="3">
    <source>
        <dbReference type="ARBA" id="ARBA00022729"/>
    </source>
</evidence>
<dbReference type="Pfam" id="PF13416">
    <property type="entry name" value="SBP_bac_8"/>
    <property type="match status" value="1"/>
</dbReference>